<reference evidence="3" key="3">
    <citation type="submission" date="2015-04" db="UniProtKB">
        <authorList>
            <consortium name="EnsemblPlants"/>
        </authorList>
    </citation>
    <scope>IDENTIFICATION</scope>
    <source>
        <strain evidence="3">cv. Jemalong A17</strain>
    </source>
</reference>
<feature type="region of interest" description="Disordered" evidence="1">
    <location>
        <begin position="1"/>
        <end position="23"/>
    </location>
</feature>
<evidence type="ECO:0000313" key="4">
    <source>
        <dbReference type="Proteomes" id="UP000002051"/>
    </source>
</evidence>
<dbReference type="Proteomes" id="UP000002051">
    <property type="component" value="Unassembled WGS sequence"/>
</dbReference>
<evidence type="ECO:0000313" key="2">
    <source>
        <dbReference type="EMBL" id="KEH42672.1"/>
    </source>
</evidence>
<dbReference type="AlphaFoldDB" id="A0A072VLF4"/>
<feature type="compositionally biased region" description="Basic and acidic residues" evidence="1">
    <location>
        <begin position="10"/>
        <end position="23"/>
    </location>
</feature>
<dbReference type="HOGENOM" id="CLU_3127305_0_0_1"/>
<dbReference type="EnsemblPlants" id="KEH42672">
    <property type="protein sequence ID" value="KEH42672"/>
    <property type="gene ID" value="MTR_1g073540"/>
</dbReference>
<gene>
    <name evidence="2" type="ordered locus">MTR_1g073540</name>
</gene>
<sequence length="50" mass="5548">MKNDPIVGGREGDQEKNMSNHEERFKARSHVIKEAASPFSGSDALGYIRS</sequence>
<organism evidence="2 4">
    <name type="scientific">Medicago truncatula</name>
    <name type="common">Barrel medic</name>
    <name type="synonym">Medicago tribuloides</name>
    <dbReference type="NCBI Taxonomy" id="3880"/>
    <lineage>
        <taxon>Eukaryota</taxon>
        <taxon>Viridiplantae</taxon>
        <taxon>Streptophyta</taxon>
        <taxon>Embryophyta</taxon>
        <taxon>Tracheophyta</taxon>
        <taxon>Spermatophyta</taxon>
        <taxon>Magnoliopsida</taxon>
        <taxon>eudicotyledons</taxon>
        <taxon>Gunneridae</taxon>
        <taxon>Pentapetalae</taxon>
        <taxon>rosids</taxon>
        <taxon>fabids</taxon>
        <taxon>Fabales</taxon>
        <taxon>Fabaceae</taxon>
        <taxon>Papilionoideae</taxon>
        <taxon>50 kb inversion clade</taxon>
        <taxon>NPAAA clade</taxon>
        <taxon>Hologalegina</taxon>
        <taxon>IRL clade</taxon>
        <taxon>Trifolieae</taxon>
        <taxon>Medicago</taxon>
    </lineage>
</organism>
<reference evidence="2 4" key="1">
    <citation type="journal article" date="2011" name="Nature">
        <title>The Medicago genome provides insight into the evolution of rhizobial symbioses.</title>
        <authorList>
            <person name="Young N.D."/>
            <person name="Debelle F."/>
            <person name="Oldroyd G.E."/>
            <person name="Geurts R."/>
            <person name="Cannon S.B."/>
            <person name="Udvardi M.K."/>
            <person name="Benedito V.A."/>
            <person name="Mayer K.F."/>
            <person name="Gouzy J."/>
            <person name="Schoof H."/>
            <person name="Van de Peer Y."/>
            <person name="Proost S."/>
            <person name="Cook D.R."/>
            <person name="Meyers B.C."/>
            <person name="Spannagl M."/>
            <person name="Cheung F."/>
            <person name="De Mita S."/>
            <person name="Krishnakumar V."/>
            <person name="Gundlach H."/>
            <person name="Zhou S."/>
            <person name="Mudge J."/>
            <person name="Bharti A.K."/>
            <person name="Murray J.D."/>
            <person name="Naoumkina M.A."/>
            <person name="Rosen B."/>
            <person name="Silverstein K.A."/>
            <person name="Tang H."/>
            <person name="Rombauts S."/>
            <person name="Zhao P.X."/>
            <person name="Zhou P."/>
            <person name="Barbe V."/>
            <person name="Bardou P."/>
            <person name="Bechner M."/>
            <person name="Bellec A."/>
            <person name="Berger A."/>
            <person name="Berges H."/>
            <person name="Bidwell S."/>
            <person name="Bisseling T."/>
            <person name="Choisne N."/>
            <person name="Couloux A."/>
            <person name="Denny R."/>
            <person name="Deshpande S."/>
            <person name="Dai X."/>
            <person name="Doyle J.J."/>
            <person name="Dudez A.M."/>
            <person name="Farmer A.D."/>
            <person name="Fouteau S."/>
            <person name="Franken C."/>
            <person name="Gibelin C."/>
            <person name="Gish J."/>
            <person name="Goldstein S."/>
            <person name="Gonzalez A.J."/>
            <person name="Green P.J."/>
            <person name="Hallab A."/>
            <person name="Hartog M."/>
            <person name="Hua A."/>
            <person name="Humphray S.J."/>
            <person name="Jeong D.H."/>
            <person name="Jing Y."/>
            <person name="Jocker A."/>
            <person name="Kenton S.M."/>
            <person name="Kim D.J."/>
            <person name="Klee K."/>
            <person name="Lai H."/>
            <person name="Lang C."/>
            <person name="Lin S."/>
            <person name="Macmil S.L."/>
            <person name="Magdelenat G."/>
            <person name="Matthews L."/>
            <person name="McCorrison J."/>
            <person name="Monaghan E.L."/>
            <person name="Mun J.H."/>
            <person name="Najar F.Z."/>
            <person name="Nicholson C."/>
            <person name="Noirot C."/>
            <person name="O'Bleness M."/>
            <person name="Paule C.R."/>
            <person name="Poulain J."/>
            <person name="Prion F."/>
            <person name="Qin B."/>
            <person name="Qu C."/>
            <person name="Retzel E.F."/>
            <person name="Riddle C."/>
            <person name="Sallet E."/>
            <person name="Samain S."/>
            <person name="Samson N."/>
            <person name="Sanders I."/>
            <person name="Saurat O."/>
            <person name="Scarpelli C."/>
            <person name="Schiex T."/>
            <person name="Segurens B."/>
            <person name="Severin A.J."/>
            <person name="Sherrier D.J."/>
            <person name="Shi R."/>
            <person name="Sims S."/>
            <person name="Singer S.R."/>
            <person name="Sinharoy S."/>
            <person name="Sterck L."/>
            <person name="Viollet A."/>
            <person name="Wang B.B."/>
            <person name="Wang K."/>
            <person name="Wang M."/>
            <person name="Wang X."/>
            <person name="Warfsmann J."/>
            <person name="Weissenbach J."/>
            <person name="White D.D."/>
            <person name="White J.D."/>
            <person name="Wiley G.B."/>
            <person name="Wincker P."/>
            <person name="Xing Y."/>
            <person name="Yang L."/>
            <person name="Yao Z."/>
            <person name="Ying F."/>
            <person name="Zhai J."/>
            <person name="Zhou L."/>
            <person name="Zuber A."/>
            <person name="Denarie J."/>
            <person name="Dixon R.A."/>
            <person name="May G.D."/>
            <person name="Schwartz D.C."/>
            <person name="Rogers J."/>
            <person name="Quetier F."/>
            <person name="Town C.D."/>
            <person name="Roe B.A."/>
        </authorList>
    </citation>
    <scope>NUCLEOTIDE SEQUENCE [LARGE SCALE GENOMIC DNA]</scope>
    <source>
        <strain evidence="2">A17</strain>
        <strain evidence="3 4">cv. Jemalong A17</strain>
    </source>
</reference>
<protein>
    <submittedName>
        <fullName evidence="2 3">Uncharacterized protein</fullName>
    </submittedName>
</protein>
<evidence type="ECO:0000256" key="1">
    <source>
        <dbReference type="SAM" id="MobiDB-lite"/>
    </source>
</evidence>
<evidence type="ECO:0000313" key="3">
    <source>
        <dbReference type="EnsemblPlants" id="KEH42672"/>
    </source>
</evidence>
<name>A0A072VLF4_MEDTR</name>
<accession>A0A072VLF4</accession>
<reference evidence="2 4" key="2">
    <citation type="journal article" date="2014" name="BMC Genomics">
        <title>An improved genome release (version Mt4.0) for the model legume Medicago truncatula.</title>
        <authorList>
            <person name="Tang H."/>
            <person name="Krishnakumar V."/>
            <person name="Bidwell S."/>
            <person name="Rosen B."/>
            <person name="Chan A."/>
            <person name="Zhou S."/>
            <person name="Gentzbittel L."/>
            <person name="Childs K.L."/>
            <person name="Yandell M."/>
            <person name="Gundlach H."/>
            <person name="Mayer K.F."/>
            <person name="Schwartz D.C."/>
            <person name="Town C.D."/>
        </authorList>
    </citation>
    <scope>GENOME REANNOTATION</scope>
    <source>
        <strain evidence="2">A17</strain>
        <strain evidence="3 4">cv. Jemalong A17</strain>
    </source>
</reference>
<dbReference type="EMBL" id="CM001217">
    <property type="protein sequence ID" value="KEH42672.1"/>
    <property type="molecule type" value="Genomic_DNA"/>
</dbReference>
<proteinExistence type="predicted"/>
<keyword evidence="4" id="KW-1185">Reference proteome</keyword>